<comment type="similarity">
    <text evidence="1">Belongs to the DNA polymerase type-Y family.</text>
</comment>
<dbReference type="GO" id="GO:0003684">
    <property type="term" value="F:damaged DNA binding"/>
    <property type="evidence" value="ECO:0007669"/>
    <property type="project" value="InterPro"/>
</dbReference>
<dbReference type="Gene3D" id="3.30.70.270">
    <property type="match status" value="1"/>
</dbReference>
<evidence type="ECO:0000313" key="3">
    <source>
        <dbReference type="EMBL" id="EFW03030.1"/>
    </source>
</evidence>
<dbReference type="InterPro" id="IPR050116">
    <property type="entry name" value="DNA_polymerase-Y"/>
</dbReference>
<dbReference type="GO" id="GO:0005829">
    <property type="term" value="C:cytosol"/>
    <property type="evidence" value="ECO:0007669"/>
    <property type="project" value="TreeGrafter"/>
</dbReference>
<dbReference type="InterPro" id="IPR001126">
    <property type="entry name" value="UmuC"/>
</dbReference>
<dbReference type="OrthoDB" id="9808813at2"/>
<dbReference type="GO" id="GO:0006281">
    <property type="term" value="P:DNA repair"/>
    <property type="evidence" value="ECO:0007669"/>
    <property type="project" value="InterPro"/>
</dbReference>
<dbReference type="GO" id="GO:0009432">
    <property type="term" value="P:SOS response"/>
    <property type="evidence" value="ECO:0007669"/>
    <property type="project" value="TreeGrafter"/>
</dbReference>
<dbReference type="HOGENOM" id="CLU_012348_5_1_9"/>
<dbReference type="STRING" id="100884.GCA_000269565_02731"/>
<evidence type="ECO:0000259" key="2">
    <source>
        <dbReference type="PROSITE" id="PS50173"/>
    </source>
</evidence>
<dbReference type="Gene3D" id="3.40.1170.60">
    <property type="match status" value="1"/>
</dbReference>
<dbReference type="PANTHER" id="PTHR11076:SF35">
    <property type="entry name" value="DNA REPAIR PROTEIN HOMOLOG YOBH"/>
    <property type="match status" value="1"/>
</dbReference>
<gene>
    <name evidence="3" type="ORF">HMPREF9488_03677</name>
</gene>
<proteinExistence type="inferred from homology"/>
<dbReference type="GO" id="GO:0003887">
    <property type="term" value="F:DNA-directed DNA polymerase activity"/>
    <property type="evidence" value="ECO:0007669"/>
    <property type="project" value="TreeGrafter"/>
</dbReference>
<accession>E7GFY4</accession>
<reference evidence="3 4" key="1">
    <citation type="submission" date="2010-12" db="EMBL/GenBank/DDBJ databases">
        <title>The Genome Sequence of Coprobacillus sp. strain 29_1.</title>
        <authorList>
            <consortium name="The Broad Institute Genome Sequencing Platform"/>
            <person name="Earl A."/>
            <person name="Ward D."/>
            <person name="Feldgarden M."/>
            <person name="Gevers D."/>
            <person name="Daigneault M."/>
            <person name="Sibley C.D."/>
            <person name="White A."/>
            <person name="Strauss J."/>
            <person name="Allen-Vercoe E."/>
            <person name="Young S.K."/>
            <person name="Zeng Q."/>
            <person name="Gargeya S."/>
            <person name="Fitzgerald M."/>
            <person name="Haas B."/>
            <person name="Abouelleil A."/>
            <person name="Alvarado L."/>
            <person name="Arachchi H.M."/>
            <person name="Berlin A."/>
            <person name="Brown A."/>
            <person name="Chapman S.B."/>
            <person name="Chen Z."/>
            <person name="Dunbar C."/>
            <person name="Freedman E."/>
            <person name="Gearin G."/>
            <person name="Gellesch M."/>
            <person name="Goldberg J."/>
            <person name="Griggs A."/>
            <person name="Gujja S."/>
            <person name="Heilman E."/>
            <person name="Heiman D."/>
            <person name="Howarth C."/>
            <person name="Larson L."/>
            <person name="Lui A."/>
            <person name="MacDonald P.J.P."/>
            <person name="Mehta T."/>
            <person name="Montmayeur A."/>
            <person name="Murphy C."/>
            <person name="Neiman D."/>
            <person name="Pearson M."/>
            <person name="Priest M."/>
            <person name="Roberts A."/>
            <person name="Saif S."/>
            <person name="Shea T."/>
            <person name="Shenoy N."/>
            <person name="Sisk P."/>
            <person name="Stolte C."/>
            <person name="Sykes S."/>
            <person name="White J."/>
            <person name="Yandava C."/>
            <person name="Nusbaum C."/>
            <person name="Birren B."/>
        </authorList>
    </citation>
    <scope>NUCLEOTIDE SEQUENCE [LARGE SCALE GENOMIC DNA]</scope>
    <source>
        <strain evidence="3 4">29_1</strain>
    </source>
</reference>
<evidence type="ECO:0000313" key="4">
    <source>
        <dbReference type="Proteomes" id="UP000003157"/>
    </source>
</evidence>
<organism evidence="3 4">
    <name type="scientific">Coprobacillus cateniformis</name>
    <dbReference type="NCBI Taxonomy" id="100884"/>
    <lineage>
        <taxon>Bacteria</taxon>
        <taxon>Bacillati</taxon>
        <taxon>Bacillota</taxon>
        <taxon>Erysipelotrichia</taxon>
        <taxon>Erysipelotrichales</taxon>
        <taxon>Coprobacillaceae</taxon>
        <taxon>Coprobacillus</taxon>
    </lineage>
</organism>
<sequence length="501" mass="57706">MKRNNHIYVAIDLKSFYASVECRERGLDPLTTHLVVADSSRTEKTICLAVSPSLKKYGIGGRARLFEVVQKVKEVNKQRMKKATKHQFSGTSFDEQELQRNPNLELVYIIATPRMSFYIDYSARIYQVYLKYLSPQDIHVYSIDEIFADITSYLKNSKMTAREFTKRMIIDIFQTTGMTATAGIGTNLYLCKIAMDIVAKHVRPDEDGVRIAQLNELRYRQYLWNHKPLIDFWRVGRGYTKRLEKLGLYTMGDIARCSIHNEDILYDEFGINAELLIDHAWGYESCSMKDIKSYKPDHQSIGSGQVLSEPYNFEKARLVVKEMVDQLALNLVDKQLVTDQITLTVGYDKGNLSHNQSKYKGEVTTDYYGRKIPKHAHKTIHLGMSTSSSLLMIDKVLDVYDKIVDKRLYIRRIHISANHVLDESLVANQEVIEQMDLFVDYDALEKQRKRQKEELEKDKRLQQATLEIKKKYGKNSVLKAMDLEEGATAITRNGTIGGHKA</sequence>
<keyword evidence="4" id="KW-1185">Reference proteome</keyword>
<evidence type="ECO:0000256" key="1">
    <source>
        <dbReference type="ARBA" id="ARBA00010945"/>
    </source>
</evidence>
<dbReference type="InterPro" id="IPR017961">
    <property type="entry name" value="DNA_pol_Y-fam_little_finger"/>
</dbReference>
<dbReference type="EMBL" id="ADKX01000052">
    <property type="protein sequence ID" value="EFW03030.1"/>
    <property type="molecule type" value="Genomic_DNA"/>
</dbReference>
<dbReference type="GeneID" id="78230539"/>
<feature type="domain" description="UmuC" evidence="2">
    <location>
        <begin position="8"/>
        <end position="236"/>
    </location>
</feature>
<comment type="caution">
    <text evidence="3">The sequence shown here is derived from an EMBL/GenBank/DDBJ whole genome shotgun (WGS) entry which is preliminary data.</text>
</comment>
<protein>
    <submittedName>
        <fullName evidence="3">UV-damage repair protein</fullName>
    </submittedName>
</protein>
<dbReference type="InterPro" id="IPR043502">
    <property type="entry name" value="DNA/RNA_pol_sf"/>
</dbReference>
<dbReference type="Pfam" id="PF00817">
    <property type="entry name" value="IMS"/>
    <property type="match status" value="1"/>
</dbReference>
<dbReference type="AlphaFoldDB" id="E7GFY4"/>
<dbReference type="eggNOG" id="COG0389">
    <property type="taxonomic scope" value="Bacteria"/>
</dbReference>
<dbReference type="InterPro" id="IPR043128">
    <property type="entry name" value="Rev_trsase/Diguanyl_cyclase"/>
</dbReference>
<dbReference type="Proteomes" id="UP000003157">
    <property type="component" value="Unassembled WGS sequence"/>
</dbReference>
<dbReference type="PROSITE" id="PS50173">
    <property type="entry name" value="UMUC"/>
    <property type="match status" value="1"/>
</dbReference>
<dbReference type="GO" id="GO:0042276">
    <property type="term" value="P:error-prone translesion synthesis"/>
    <property type="evidence" value="ECO:0007669"/>
    <property type="project" value="TreeGrafter"/>
</dbReference>
<dbReference type="SUPFAM" id="SSF56672">
    <property type="entry name" value="DNA/RNA polymerases"/>
    <property type="match status" value="1"/>
</dbReference>
<dbReference type="Pfam" id="PF11799">
    <property type="entry name" value="IMS_C"/>
    <property type="match status" value="1"/>
</dbReference>
<dbReference type="RefSeq" id="WP_008790759.1">
    <property type="nucleotide sequence ID" value="NZ_AKCB01000001.1"/>
</dbReference>
<dbReference type="PANTHER" id="PTHR11076">
    <property type="entry name" value="DNA REPAIR POLYMERASE UMUC / TRANSFERASE FAMILY MEMBER"/>
    <property type="match status" value="1"/>
</dbReference>
<dbReference type="Gene3D" id="1.10.150.20">
    <property type="entry name" value="5' to 3' exonuclease, C-terminal subdomain"/>
    <property type="match status" value="1"/>
</dbReference>
<name>E7GFY4_9FIRM</name>